<protein>
    <recommendedName>
        <fullName evidence="4">Abortive infection protein</fullName>
    </recommendedName>
</protein>
<evidence type="ECO:0008006" key="4">
    <source>
        <dbReference type="Google" id="ProtNLM"/>
    </source>
</evidence>
<organism evidence="1 3">
    <name type="scientific">Bacillus spizizenii (strain DSM 15029 / JCM 12233 / NBRC 101239 / NRRL B-23049 / TU-B-10)</name>
    <name type="common">Bacillus subtilis subsp. spizizenii</name>
    <dbReference type="NCBI Taxonomy" id="1052585"/>
    <lineage>
        <taxon>Bacteria</taxon>
        <taxon>Bacillati</taxon>
        <taxon>Bacillota</taxon>
        <taxon>Bacilli</taxon>
        <taxon>Bacillales</taxon>
        <taxon>Bacillaceae</taxon>
        <taxon>Bacillus</taxon>
    </lineage>
</organism>
<dbReference type="RefSeq" id="WP_014112427.1">
    <property type="nucleotide sequence ID" value="NC_016047.1"/>
</dbReference>
<dbReference type="KEGG" id="bst:GYO_0337"/>
<dbReference type="EMBL" id="CP002905">
    <property type="protein sequence ID" value="AEP84999.1"/>
    <property type="molecule type" value="Genomic_DNA"/>
</dbReference>
<keyword evidence="3" id="KW-1185">Reference proteome</keyword>
<name>G4NT86_BACS4</name>
<evidence type="ECO:0000313" key="1">
    <source>
        <dbReference type="EMBL" id="AEP84999.1"/>
    </source>
</evidence>
<dbReference type="AlphaFoldDB" id="G4NT86"/>
<dbReference type="EMBL" id="CP002905">
    <property type="protein sequence ID" value="AEP85068.1"/>
    <property type="molecule type" value="Genomic_DNA"/>
</dbReference>
<dbReference type="Proteomes" id="UP000002651">
    <property type="component" value="Chromosome"/>
</dbReference>
<evidence type="ECO:0000313" key="2">
    <source>
        <dbReference type="EMBL" id="AEP85068.1"/>
    </source>
</evidence>
<proteinExistence type="predicted"/>
<evidence type="ECO:0000313" key="3">
    <source>
        <dbReference type="Proteomes" id="UP000002651"/>
    </source>
</evidence>
<gene>
    <name evidence="1" type="ordered locus">GYO_0258</name>
    <name evidence="2" type="ordered locus">GYO_0337</name>
</gene>
<dbReference type="KEGG" id="bst:GYO_0258"/>
<reference evidence="1 3" key="1">
    <citation type="journal article" date="2012" name="J. Bacteriol.">
        <title>Whole-genome sequences of Bacillus subtilis and close relatives.</title>
        <authorList>
            <person name="Earl A.M."/>
            <person name="Eppinger M."/>
            <person name="Fricke W.F."/>
            <person name="Rosovitz M.J."/>
            <person name="Rasko D.A."/>
            <person name="Daugherty S."/>
            <person name="Losick R."/>
            <person name="Kolter R."/>
            <person name="Ravel J."/>
        </authorList>
    </citation>
    <scope>NUCLEOTIDE SEQUENCE [LARGE SCALE GENOMIC DNA]</scope>
    <source>
        <strain evidence="3">DSM 15029 / JCM 12233 / NBRC 101239 / NRRL B-23049 / TU-B-10</strain>
        <strain evidence="1">TU-B-10</strain>
    </source>
</reference>
<accession>G4NT86</accession>
<sequence>MKYYGVVYDVGLRFSPDAVSVEPFDPSLVKYDINTIAHNLHANAIRIEGEEISRLVVAAQTAYAAGLTVFFNPWKMGATIEETRSYLAEAAKEAERLRLEGVNIVFVIGCELTIFSDGIFPGNSWADRGMWLSKQLESLKSTSASSDVLAEKAVLLNQALRSFVETVRPVFGGQLTYSAGVWEDVDWSIFDIVGVDYYRHAETDEEYVAGLERYRRKGLPIAIMEVGSCTYEGAGKLGDGGFTVLQGVNPDGTGIFKDGVVPKRSEREQADYIGTQLELLNGANVDAVFVFEFSKPALRFGEGAKDHDLASFSLVKTFGHDDPRSQSLPPWEPKEAFFRVAQIFREFSKHR</sequence>
<dbReference type="GeneID" id="11238053"/>
<dbReference type="SUPFAM" id="SSF51445">
    <property type="entry name" value="(Trans)glycosidases"/>
    <property type="match status" value="1"/>
</dbReference>
<dbReference type="STRING" id="1052585.GYO_0258"/>
<dbReference type="InterPro" id="IPR017853">
    <property type="entry name" value="GH"/>
</dbReference>
<dbReference type="Gene3D" id="3.20.20.80">
    <property type="entry name" value="Glycosidases"/>
    <property type="match status" value="1"/>
</dbReference>
<dbReference type="HOGENOM" id="CLU_047695_0_0_9"/>